<organism evidence="2 3">
    <name type="scientific">Microbacterium capsulatum</name>
    <dbReference type="NCBI Taxonomy" id="3041921"/>
    <lineage>
        <taxon>Bacteria</taxon>
        <taxon>Bacillati</taxon>
        <taxon>Actinomycetota</taxon>
        <taxon>Actinomycetes</taxon>
        <taxon>Micrococcales</taxon>
        <taxon>Microbacteriaceae</taxon>
        <taxon>Microbacterium</taxon>
    </lineage>
</organism>
<dbReference type="RefSeq" id="WP_308490438.1">
    <property type="nucleotide sequence ID" value="NZ_JAVFCB010000011.1"/>
</dbReference>
<evidence type="ECO:0000313" key="3">
    <source>
        <dbReference type="Proteomes" id="UP001230289"/>
    </source>
</evidence>
<name>A0ABU0XK14_9MICO</name>
<evidence type="ECO:0000256" key="1">
    <source>
        <dbReference type="SAM" id="MobiDB-lite"/>
    </source>
</evidence>
<keyword evidence="3" id="KW-1185">Reference proteome</keyword>
<evidence type="ECO:0000313" key="2">
    <source>
        <dbReference type="EMBL" id="MDQ4215484.1"/>
    </source>
</evidence>
<proteinExistence type="predicted"/>
<comment type="caution">
    <text evidence="2">The sequence shown here is derived from an EMBL/GenBank/DDBJ whole genome shotgun (WGS) entry which is preliminary data.</text>
</comment>
<protein>
    <submittedName>
        <fullName evidence="2">Uncharacterized protein</fullName>
    </submittedName>
</protein>
<accession>A0ABU0XK14</accession>
<dbReference type="Proteomes" id="UP001230289">
    <property type="component" value="Unassembled WGS sequence"/>
</dbReference>
<gene>
    <name evidence="2" type="ORF">RBR11_16320</name>
</gene>
<dbReference type="EMBL" id="JAVFCB010000011">
    <property type="protein sequence ID" value="MDQ4215484.1"/>
    <property type="molecule type" value="Genomic_DNA"/>
</dbReference>
<feature type="region of interest" description="Disordered" evidence="1">
    <location>
        <begin position="57"/>
        <end position="96"/>
    </location>
</feature>
<sequence length="96" mass="10443">MNNLTWRQADHDVFVATRDGEYAGFVAVDGTTHVLHDRHSRRLGSYPSLSAARTALESAPAGSVLPAGTGSASARRRRSRTSHDRRPATRSTSRGR</sequence>
<reference evidence="2 3" key="1">
    <citation type="submission" date="2023-08" db="EMBL/GenBank/DDBJ databases">
        <title>Microbacterium sp. nov., isolated from a waste landfill.</title>
        <authorList>
            <person name="Wen W."/>
        </authorList>
    </citation>
    <scope>NUCLEOTIDE SEQUENCE [LARGE SCALE GENOMIC DNA]</scope>
    <source>
        <strain evidence="2 3">ASV81</strain>
    </source>
</reference>